<accession>A0A4Y8RIQ6</accession>
<organism evidence="2 3">
    <name type="scientific">Jiella endophytica</name>
    <dbReference type="NCBI Taxonomy" id="2558362"/>
    <lineage>
        <taxon>Bacteria</taxon>
        <taxon>Pseudomonadati</taxon>
        <taxon>Pseudomonadota</taxon>
        <taxon>Alphaproteobacteria</taxon>
        <taxon>Hyphomicrobiales</taxon>
        <taxon>Aurantimonadaceae</taxon>
        <taxon>Jiella</taxon>
    </lineage>
</organism>
<evidence type="ECO:0000313" key="2">
    <source>
        <dbReference type="EMBL" id="TFF22929.1"/>
    </source>
</evidence>
<dbReference type="OrthoDB" id="8451238at2"/>
<dbReference type="Proteomes" id="UP000298179">
    <property type="component" value="Unassembled WGS sequence"/>
</dbReference>
<feature type="transmembrane region" description="Helical" evidence="1">
    <location>
        <begin position="109"/>
        <end position="128"/>
    </location>
</feature>
<dbReference type="RefSeq" id="WP_134762029.1">
    <property type="nucleotide sequence ID" value="NZ_SOZD01000003.1"/>
</dbReference>
<evidence type="ECO:0000313" key="3">
    <source>
        <dbReference type="Proteomes" id="UP000298179"/>
    </source>
</evidence>
<keyword evidence="1" id="KW-0472">Membrane</keyword>
<protein>
    <submittedName>
        <fullName evidence="2">Uncharacterized protein</fullName>
    </submittedName>
</protein>
<keyword evidence="1" id="KW-0812">Transmembrane</keyword>
<keyword evidence="3" id="KW-1185">Reference proteome</keyword>
<proteinExistence type="predicted"/>
<dbReference type="EMBL" id="SOZD01000003">
    <property type="protein sequence ID" value="TFF22929.1"/>
    <property type="molecule type" value="Genomic_DNA"/>
</dbReference>
<reference evidence="2 3" key="1">
    <citation type="submission" date="2019-03" db="EMBL/GenBank/DDBJ databases">
        <title>Jiella endophytica sp. nov., a novel endophytic bacterium isolated from root of Ficus microcarpa Linn. f.</title>
        <authorList>
            <person name="Tuo L."/>
        </authorList>
    </citation>
    <scope>NUCLEOTIDE SEQUENCE [LARGE SCALE GENOMIC DNA]</scope>
    <source>
        <strain evidence="2 3">CBS5Q-3</strain>
    </source>
</reference>
<gene>
    <name evidence="2" type="ORF">E3C22_10775</name>
</gene>
<sequence length="132" mass="13999">MALINTGTIGRGLLPFLPLVVGVGLKFALIDQPSDDLLDHFYEVYLRPAWIEFIVTAFILGATALLSQSVVDKKDVTVYAIVPSACFILCVILVAGSQKAKIDSGVIQVYIPGVVTAVSLAFSGGWVGKSSQ</sequence>
<name>A0A4Y8RIQ6_9HYPH</name>
<keyword evidence="1" id="KW-1133">Transmembrane helix</keyword>
<comment type="caution">
    <text evidence="2">The sequence shown here is derived from an EMBL/GenBank/DDBJ whole genome shotgun (WGS) entry which is preliminary data.</text>
</comment>
<feature type="transmembrane region" description="Helical" evidence="1">
    <location>
        <begin position="78"/>
        <end position="97"/>
    </location>
</feature>
<feature type="transmembrane region" description="Helical" evidence="1">
    <location>
        <begin position="49"/>
        <end position="66"/>
    </location>
</feature>
<dbReference type="AlphaFoldDB" id="A0A4Y8RIQ6"/>
<evidence type="ECO:0000256" key="1">
    <source>
        <dbReference type="SAM" id="Phobius"/>
    </source>
</evidence>
<feature type="transmembrane region" description="Helical" evidence="1">
    <location>
        <begin position="12"/>
        <end position="29"/>
    </location>
</feature>